<keyword evidence="1" id="KW-0812">Transmembrane</keyword>
<protein>
    <submittedName>
        <fullName evidence="2">Uncharacterized protein</fullName>
    </submittedName>
</protein>
<feature type="transmembrane region" description="Helical" evidence="1">
    <location>
        <begin position="12"/>
        <end position="34"/>
    </location>
</feature>
<feature type="transmembrane region" description="Helical" evidence="1">
    <location>
        <begin position="46"/>
        <end position="68"/>
    </location>
</feature>
<name>A0A1W1CPC4_9ZZZZ</name>
<evidence type="ECO:0000313" key="2">
    <source>
        <dbReference type="EMBL" id="SFV67629.1"/>
    </source>
</evidence>
<dbReference type="EMBL" id="FPHL01000048">
    <property type="protein sequence ID" value="SFV67629.1"/>
    <property type="molecule type" value="Genomic_DNA"/>
</dbReference>
<keyword evidence="1" id="KW-1133">Transmembrane helix</keyword>
<proteinExistence type="predicted"/>
<evidence type="ECO:0000256" key="1">
    <source>
        <dbReference type="SAM" id="Phobius"/>
    </source>
</evidence>
<gene>
    <name evidence="2" type="ORF">MNB_SV-10-1486</name>
</gene>
<reference evidence="2" key="1">
    <citation type="submission" date="2016-10" db="EMBL/GenBank/DDBJ databases">
        <authorList>
            <person name="de Groot N.N."/>
        </authorList>
    </citation>
    <scope>NUCLEOTIDE SEQUENCE</scope>
</reference>
<sequence>MQYYNDKTNRQGTYFAFAAVQLFLLLIVYGFVYTSLVAVKLAVARYHLTFMAYMPVVLALVVYPVVLYKTRKMFRAGKRLRATGWMLGWASVIIVVLYAFLSQLIRV</sequence>
<feature type="transmembrane region" description="Helical" evidence="1">
    <location>
        <begin position="80"/>
        <end position="101"/>
    </location>
</feature>
<dbReference type="AlphaFoldDB" id="A0A1W1CPC4"/>
<keyword evidence="1" id="KW-0472">Membrane</keyword>
<organism evidence="2">
    <name type="scientific">hydrothermal vent metagenome</name>
    <dbReference type="NCBI Taxonomy" id="652676"/>
    <lineage>
        <taxon>unclassified sequences</taxon>
        <taxon>metagenomes</taxon>
        <taxon>ecological metagenomes</taxon>
    </lineage>
</organism>
<accession>A0A1W1CPC4</accession>